<feature type="domain" description="TonB-dependent receptor plug" evidence="12">
    <location>
        <begin position="68"/>
        <end position="172"/>
    </location>
</feature>
<evidence type="ECO:0000256" key="5">
    <source>
        <dbReference type="ARBA" id="ARBA00023077"/>
    </source>
</evidence>
<dbReference type="Gene3D" id="2.170.130.10">
    <property type="entry name" value="TonB-dependent receptor, plug domain"/>
    <property type="match status" value="1"/>
</dbReference>
<organism evidence="13 14">
    <name type="scientific">Pleionea mediterranea</name>
    <dbReference type="NCBI Taxonomy" id="523701"/>
    <lineage>
        <taxon>Bacteria</taxon>
        <taxon>Pseudomonadati</taxon>
        <taxon>Pseudomonadota</taxon>
        <taxon>Gammaproteobacteria</taxon>
        <taxon>Oceanospirillales</taxon>
        <taxon>Pleioneaceae</taxon>
        <taxon>Pleionea</taxon>
    </lineage>
</organism>
<dbReference type="GO" id="GO:0009279">
    <property type="term" value="C:cell outer membrane"/>
    <property type="evidence" value="ECO:0007669"/>
    <property type="project" value="UniProtKB-SubCell"/>
</dbReference>
<proteinExistence type="inferred from homology"/>
<keyword evidence="2 8" id="KW-0813">Transport</keyword>
<dbReference type="Proteomes" id="UP000245790">
    <property type="component" value="Unassembled WGS sequence"/>
</dbReference>
<keyword evidence="6 8" id="KW-0472">Membrane</keyword>
<comment type="subcellular location">
    <subcellularLocation>
        <location evidence="1 8">Cell outer membrane</location>
        <topology evidence="1 8">Multi-pass membrane protein</topology>
    </subcellularLocation>
</comment>
<dbReference type="InterPro" id="IPR036942">
    <property type="entry name" value="Beta-barrel_TonB_sf"/>
</dbReference>
<reference evidence="13 14" key="1">
    <citation type="submission" date="2018-05" db="EMBL/GenBank/DDBJ databases">
        <title>Genomic Encyclopedia of Type Strains, Phase IV (KMG-IV): sequencing the most valuable type-strain genomes for metagenomic binning, comparative biology and taxonomic classification.</title>
        <authorList>
            <person name="Goeker M."/>
        </authorList>
    </citation>
    <scope>NUCLEOTIDE SEQUENCE [LARGE SCALE GENOMIC DNA]</scope>
    <source>
        <strain evidence="13 14">DSM 25350</strain>
    </source>
</reference>
<dbReference type="SUPFAM" id="SSF56935">
    <property type="entry name" value="Porins"/>
    <property type="match status" value="1"/>
</dbReference>
<evidence type="ECO:0000259" key="11">
    <source>
        <dbReference type="Pfam" id="PF00593"/>
    </source>
</evidence>
<evidence type="ECO:0000256" key="4">
    <source>
        <dbReference type="ARBA" id="ARBA00022692"/>
    </source>
</evidence>
<evidence type="ECO:0000313" key="13">
    <source>
        <dbReference type="EMBL" id="PWK54376.1"/>
    </source>
</evidence>
<dbReference type="InterPro" id="IPR000531">
    <property type="entry name" value="Beta-barrel_TonB"/>
</dbReference>
<evidence type="ECO:0000256" key="8">
    <source>
        <dbReference type="PROSITE-ProRule" id="PRU01360"/>
    </source>
</evidence>
<dbReference type="PROSITE" id="PS52016">
    <property type="entry name" value="TONB_DEPENDENT_REC_3"/>
    <property type="match status" value="1"/>
</dbReference>
<dbReference type="PANTHER" id="PTHR40980:SF3">
    <property type="entry name" value="TONB-DEPENDENT RECEPTOR-LIKE BETA-BARREL DOMAIN-CONTAINING PROTEIN"/>
    <property type="match status" value="1"/>
</dbReference>
<keyword evidence="13" id="KW-0675">Receptor</keyword>
<comment type="similarity">
    <text evidence="8 9">Belongs to the TonB-dependent receptor family.</text>
</comment>
<evidence type="ECO:0000256" key="9">
    <source>
        <dbReference type="RuleBase" id="RU003357"/>
    </source>
</evidence>
<sequence>MVKFKPTSIALALLASGTMAVSFPAMAAEAETQDEQKEQKVVKDKQTGVTVTVTGFRESLQKSAAMKKNNSAIVETLSAEDIGKLPDVSIAESLARLPGLAAQRLDGRANVISIRGLGPELNMTTLNGREQVTIGDSRAVEFDQYPSEMINEVVVYKTPNAALATTQGLGGTTDLRTIKPLALGEKKIKATARLEQNSLGNLNPDTDDTGERFSLTFVDQFADDTVGIALGLSHMNSPNQEERWNAWGYPTLGLTTDGNGNDIPYQDRDGNDIDPDTLVIGGAKPYVRSSELKRTGFMGVVEYVPNANYAMTFDAFYSDFEDRQTLRGIEIPLAWGGGWSNNGITPLEVNDGYVTELQVNNGFFQVRNDMNIRDAELQAYGLNNVFTIDQNWEVEADLSYSKADRADWGLESYAGTGRGNFNGIGDNAIVSMNGTRGITVDPTINYADPNVLLLGGNLSWGNGLTVPSDGQDGFINNPWVQDELTALKFSANRALSNDYFTNLEFGVNLSERDKFKRDKGSFLTLNAYPQMLAVPSEFLLPATSLGFLGIDGMLSYDMLGLYNSGVYNETSENLTVASRATNSWDVSEEITTAYFKLDVDAMLGGTNVRGDLGLQIVHADQSSTGNAVRPEEDSNGDPTGFQEVYVASGGADYTEVLPSINLAFEVADDQLIRVGLARTLQRPRMDQLNASRGFNFNAANANTTQAEYEQDPTRSPWSGSGGNPQLRPWLMDQIDVSYENYFDEGYFSAAIYHKHLENWINDNSTVEADFSATADSLGIDGVITQGLISAPENGSGGYVRGGELTLNLPFAMISESLDGFGTVLSFSYADSEVREDSESDPIRLQGLSRKVANGTVYYENGGFQFRTSVRYRSDFLGEVTGLSLARTTVTVQAETLVDAQVSYDFEQSGVEGLSVFLQATNLTDEPFISYSNDDRRQVRDHQVYGRNMMLGVSYEF</sequence>
<dbReference type="Gene3D" id="2.40.170.20">
    <property type="entry name" value="TonB-dependent receptor, beta-barrel domain"/>
    <property type="match status" value="1"/>
</dbReference>
<dbReference type="InterPro" id="IPR010104">
    <property type="entry name" value="TonB_rcpt_bac"/>
</dbReference>
<feature type="chain" id="PRO_5016403000" evidence="10">
    <location>
        <begin position="28"/>
        <end position="956"/>
    </location>
</feature>
<accession>A0A316G389</accession>
<evidence type="ECO:0000256" key="7">
    <source>
        <dbReference type="ARBA" id="ARBA00023237"/>
    </source>
</evidence>
<dbReference type="PANTHER" id="PTHR40980">
    <property type="entry name" value="PLUG DOMAIN-CONTAINING PROTEIN"/>
    <property type="match status" value="1"/>
</dbReference>
<evidence type="ECO:0000256" key="1">
    <source>
        <dbReference type="ARBA" id="ARBA00004571"/>
    </source>
</evidence>
<gene>
    <name evidence="13" type="ORF">C8D97_101224</name>
</gene>
<keyword evidence="14" id="KW-1185">Reference proteome</keyword>
<keyword evidence="3 8" id="KW-1134">Transmembrane beta strand</keyword>
<dbReference type="Pfam" id="PF07715">
    <property type="entry name" value="Plug"/>
    <property type="match status" value="1"/>
</dbReference>
<keyword evidence="5 9" id="KW-0798">TonB box</keyword>
<evidence type="ECO:0000313" key="14">
    <source>
        <dbReference type="Proteomes" id="UP000245790"/>
    </source>
</evidence>
<dbReference type="NCBIfam" id="TIGR01782">
    <property type="entry name" value="TonB-Xanth-Caul"/>
    <property type="match status" value="1"/>
</dbReference>
<dbReference type="EMBL" id="QGGU01000001">
    <property type="protein sequence ID" value="PWK54376.1"/>
    <property type="molecule type" value="Genomic_DNA"/>
</dbReference>
<keyword evidence="10" id="KW-0732">Signal</keyword>
<dbReference type="InterPro" id="IPR039426">
    <property type="entry name" value="TonB-dep_rcpt-like"/>
</dbReference>
<feature type="signal peptide" evidence="10">
    <location>
        <begin position="1"/>
        <end position="27"/>
    </location>
</feature>
<name>A0A316G389_9GAMM</name>
<dbReference type="CDD" id="cd01347">
    <property type="entry name" value="ligand_gated_channel"/>
    <property type="match status" value="1"/>
</dbReference>
<keyword evidence="7 8" id="KW-0998">Cell outer membrane</keyword>
<keyword evidence="4 8" id="KW-0812">Transmembrane</keyword>
<protein>
    <submittedName>
        <fullName evidence="13">Iron complex outermembrane receptor protein</fullName>
    </submittedName>
</protein>
<evidence type="ECO:0000256" key="2">
    <source>
        <dbReference type="ARBA" id="ARBA00022448"/>
    </source>
</evidence>
<feature type="domain" description="TonB-dependent receptor-like beta-barrel" evidence="11">
    <location>
        <begin position="428"/>
        <end position="922"/>
    </location>
</feature>
<dbReference type="OrthoDB" id="8727862at2"/>
<evidence type="ECO:0000259" key="12">
    <source>
        <dbReference type="Pfam" id="PF07715"/>
    </source>
</evidence>
<dbReference type="InterPro" id="IPR037066">
    <property type="entry name" value="Plug_dom_sf"/>
</dbReference>
<evidence type="ECO:0000256" key="6">
    <source>
        <dbReference type="ARBA" id="ARBA00023136"/>
    </source>
</evidence>
<dbReference type="AlphaFoldDB" id="A0A316G389"/>
<evidence type="ECO:0000256" key="3">
    <source>
        <dbReference type="ARBA" id="ARBA00022452"/>
    </source>
</evidence>
<dbReference type="RefSeq" id="WP_109761494.1">
    <property type="nucleotide sequence ID" value="NZ_QGGU01000001.1"/>
</dbReference>
<evidence type="ECO:0000256" key="10">
    <source>
        <dbReference type="SAM" id="SignalP"/>
    </source>
</evidence>
<dbReference type="InterPro" id="IPR012910">
    <property type="entry name" value="Plug_dom"/>
</dbReference>
<dbReference type="Pfam" id="PF00593">
    <property type="entry name" value="TonB_dep_Rec_b-barrel"/>
    <property type="match status" value="1"/>
</dbReference>
<comment type="caution">
    <text evidence="13">The sequence shown here is derived from an EMBL/GenBank/DDBJ whole genome shotgun (WGS) entry which is preliminary data.</text>
</comment>